<feature type="non-terminal residue" evidence="1">
    <location>
        <position position="102"/>
    </location>
</feature>
<dbReference type="Proteomes" id="UP001328107">
    <property type="component" value="Unassembled WGS sequence"/>
</dbReference>
<protein>
    <submittedName>
        <fullName evidence="1">Uncharacterized protein</fullName>
    </submittedName>
</protein>
<gene>
    <name evidence="1" type="ORF">PMAYCL1PPCAC_24592</name>
</gene>
<proteinExistence type="predicted"/>
<dbReference type="EMBL" id="BTRK01000005">
    <property type="protein sequence ID" value="GMR54397.1"/>
    <property type="molecule type" value="Genomic_DNA"/>
</dbReference>
<sequence length="102" mass="11875">SSLLLICMRDEYGADDNRLTPVIFALCLYVKSIRRRTFTRATITEIKQLSSLIQTELLNSDLKRIFTYKMHVVLEHLPERMNEYGSIDDFSLSSFEAINKLI</sequence>
<evidence type="ECO:0000313" key="1">
    <source>
        <dbReference type="EMBL" id="GMR54397.1"/>
    </source>
</evidence>
<keyword evidence="2" id="KW-1185">Reference proteome</keyword>
<dbReference type="AlphaFoldDB" id="A0AAN5D292"/>
<comment type="caution">
    <text evidence="1">The sequence shown here is derived from an EMBL/GenBank/DDBJ whole genome shotgun (WGS) entry which is preliminary data.</text>
</comment>
<feature type="non-terminal residue" evidence="1">
    <location>
        <position position="1"/>
    </location>
</feature>
<reference evidence="2" key="1">
    <citation type="submission" date="2022-10" db="EMBL/GenBank/DDBJ databases">
        <title>Genome assembly of Pristionchus species.</title>
        <authorList>
            <person name="Yoshida K."/>
            <person name="Sommer R.J."/>
        </authorList>
    </citation>
    <scope>NUCLEOTIDE SEQUENCE [LARGE SCALE GENOMIC DNA]</scope>
    <source>
        <strain evidence="2">RS5460</strain>
    </source>
</reference>
<name>A0AAN5D292_9BILA</name>
<organism evidence="1 2">
    <name type="scientific">Pristionchus mayeri</name>
    <dbReference type="NCBI Taxonomy" id="1317129"/>
    <lineage>
        <taxon>Eukaryota</taxon>
        <taxon>Metazoa</taxon>
        <taxon>Ecdysozoa</taxon>
        <taxon>Nematoda</taxon>
        <taxon>Chromadorea</taxon>
        <taxon>Rhabditida</taxon>
        <taxon>Rhabditina</taxon>
        <taxon>Diplogasteromorpha</taxon>
        <taxon>Diplogasteroidea</taxon>
        <taxon>Neodiplogasteridae</taxon>
        <taxon>Pristionchus</taxon>
    </lineage>
</organism>
<evidence type="ECO:0000313" key="2">
    <source>
        <dbReference type="Proteomes" id="UP001328107"/>
    </source>
</evidence>
<accession>A0AAN5D292</accession>